<feature type="compositionally biased region" description="Pro residues" evidence="7">
    <location>
        <begin position="350"/>
        <end position="362"/>
    </location>
</feature>
<gene>
    <name evidence="9" type="ORF">OM076_33735</name>
</gene>
<evidence type="ECO:0000256" key="1">
    <source>
        <dbReference type="ARBA" id="ARBA00012513"/>
    </source>
</evidence>
<evidence type="ECO:0000256" key="7">
    <source>
        <dbReference type="SAM" id="MobiDB-lite"/>
    </source>
</evidence>
<protein>
    <recommendedName>
        <fullName evidence="1">non-specific serine/threonine protein kinase</fullName>
        <ecNumber evidence="1">2.7.11.1</ecNumber>
    </recommendedName>
</protein>
<evidence type="ECO:0000259" key="8">
    <source>
        <dbReference type="PROSITE" id="PS50011"/>
    </source>
</evidence>
<dbReference type="Gene3D" id="1.10.510.10">
    <property type="entry name" value="Transferase(Phosphotransferase) domain 1"/>
    <property type="match status" value="1"/>
</dbReference>
<dbReference type="InterPro" id="IPR008271">
    <property type="entry name" value="Ser/Thr_kinase_AS"/>
</dbReference>
<dbReference type="PROSITE" id="PS00108">
    <property type="entry name" value="PROTEIN_KINASE_ST"/>
    <property type="match status" value="1"/>
</dbReference>
<dbReference type="Gene3D" id="3.30.200.20">
    <property type="entry name" value="Phosphorylase Kinase, domain 1"/>
    <property type="match status" value="1"/>
</dbReference>
<dbReference type="InterPro" id="IPR015943">
    <property type="entry name" value="WD40/YVTN_repeat-like_dom_sf"/>
</dbReference>
<dbReference type="PROSITE" id="PS50011">
    <property type="entry name" value="PROTEIN_KINASE_DOM"/>
    <property type="match status" value="1"/>
</dbReference>
<dbReference type="PANTHER" id="PTHR43289:SF6">
    <property type="entry name" value="SERINE_THREONINE-PROTEIN KINASE NEKL-3"/>
    <property type="match status" value="1"/>
</dbReference>
<dbReference type="SUPFAM" id="SSF51004">
    <property type="entry name" value="C-terminal (heme d1) domain of cytochrome cd1-nitrite reductase"/>
    <property type="match status" value="1"/>
</dbReference>
<keyword evidence="5 9" id="KW-0418">Kinase</keyword>
<dbReference type="InterPro" id="IPR011009">
    <property type="entry name" value="Kinase-like_dom_sf"/>
</dbReference>
<evidence type="ECO:0000256" key="3">
    <source>
        <dbReference type="ARBA" id="ARBA00022679"/>
    </source>
</evidence>
<reference evidence="9" key="1">
    <citation type="submission" date="2022-10" db="EMBL/GenBank/DDBJ databases">
        <title>The WGS of Solirubrobacter ginsenosidimutans DSM 21036.</title>
        <authorList>
            <person name="Jiang Z."/>
        </authorList>
    </citation>
    <scope>NUCLEOTIDE SEQUENCE</scope>
    <source>
        <strain evidence="9">DSM 21036</strain>
    </source>
</reference>
<evidence type="ECO:0000256" key="5">
    <source>
        <dbReference type="ARBA" id="ARBA00022777"/>
    </source>
</evidence>
<sequence length="646" mass="66668">MEAEAGRGGMGIVYRATQVALGRPVALKLIAANFAGDRSFRERFKREWETAASIDHPNVIPVYEAGEADEHLFIAMRYVEGLDLANLLAREPELAPDRAVRIIAQVAAALDAAHARGLVHRDVKPANVLIGAEEHVYLTDFGLTKHASQDALTKTGLFVGSVDYAAPEQIRGEAMDARTDVYSLGCVLYQALTKRLPYDKPADMAKMYAHVSEPPPVVTEARPDAPLALDAVVAKAMAKEPDDRYQSAGDLARAAQAALMGGSDPSTQTQHKKSRSARNPIVKGSDPSGGEVSRRTKVAIGIALPTILVAGLAAAGLAASGVIGGGDDKPAAKAAVAATATATAQAGTPAQPPEATPAPPTGDPKAVATIKVGKGPDGVAVSGGQVFVANQQAGTLSVIDPEANKVVGEPIKAGTRPDGVVAGKGVVWLASAGSDAVSRFQAAGEIVPTAKVPVGDRPEAISLGKQLVWVANVNDNTVNRIDRAAPAIVGAPIGVGSKPSGIFVGRRFVWVANNGDDTVTRIDPSTAQVIGKPIAVGSKPRGVIETVDAAWIANSGDGTVTRLDRKTGAVLGTTKVGNNPRQLAFGNGFVWVTNHDDNSVTRLDPTTGRVVGSPIAVGQQPLGIASGAGAVWVANHADHTITRIAP</sequence>
<dbReference type="SUPFAM" id="SSF63829">
    <property type="entry name" value="Calcium-dependent phosphotriesterase"/>
    <property type="match status" value="1"/>
</dbReference>
<dbReference type="Pfam" id="PF00069">
    <property type="entry name" value="Pkinase"/>
    <property type="match status" value="1"/>
</dbReference>
<feature type="region of interest" description="Disordered" evidence="7">
    <location>
        <begin position="258"/>
        <end position="292"/>
    </location>
</feature>
<keyword evidence="10" id="KW-1185">Reference proteome</keyword>
<dbReference type="SUPFAM" id="SSF56112">
    <property type="entry name" value="Protein kinase-like (PK-like)"/>
    <property type="match status" value="1"/>
</dbReference>
<dbReference type="InterPro" id="IPR000719">
    <property type="entry name" value="Prot_kinase_dom"/>
</dbReference>
<evidence type="ECO:0000313" key="10">
    <source>
        <dbReference type="Proteomes" id="UP001149140"/>
    </source>
</evidence>
<keyword evidence="6" id="KW-0067">ATP-binding</keyword>
<dbReference type="EMBL" id="JAPDOD010000044">
    <property type="protein sequence ID" value="MDA0165279.1"/>
    <property type="molecule type" value="Genomic_DNA"/>
</dbReference>
<dbReference type="PANTHER" id="PTHR43289">
    <property type="entry name" value="MITOGEN-ACTIVATED PROTEIN KINASE KINASE KINASE 20-RELATED"/>
    <property type="match status" value="1"/>
</dbReference>
<evidence type="ECO:0000313" key="9">
    <source>
        <dbReference type="EMBL" id="MDA0165279.1"/>
    </source>
</evidence>
<keyword evidence="4" id="KW-0547">Nucleotide-binding</keyword>
<dbReference type="Gene3D" id="2.130.10.10">
    <property type="entry name" value="YVTN repeat-like/Quinoprotein amine dehydrogenase"/>
    <property type="match status" value="2"/>
</dbReference>
<dbReference type="GO" id="GO:0004674">
    <property type="term" value="F:protein serine/threonine kinase activity"/>
    <property type="evidence" value="ECO:0007669"/>
    <property type="project" value="UniProtKB-KW"/>
</dbReference>
<dbReference type="AlphaFoldDB" id="A0A9X3MYP7"/>
<evidence type="ECO:0000256" key="2">
    <source>
        <dbReference type="ARBA" id="ARBA00022527"/>
    </source>
</evidence>
<dbReference type="InterPro" id="IPR011048">
    <property type="entry name" value="Haem_d1_sf"/>
</dbReference>
<evidence type="ECO:0000256" key="4">
    <source>
        <dbReference type="ARBA" id="ARBA00022741"/>
    </source>
</evidence>
<accession>A0A9X3MYP7</accession>
<evidence type="ECO:0000256" key="6">
    <source>
        <dbReference type="ARBA" id="ARBA00022840"/>
    </source>
</evidence>
<dbReference type="EC" id="2.7.11.1" evidence="1"/>
<name>A0A9X3MYP7_9ACTN</name>
<feature type="region of interest" description="Disordered" evidence="7">
    <location>
        <begin position="344"/>
        <end position="366"/>
    </location>
</feature>
<comment type="caution">
    <text evidence="9">The sequence shown here is derived from an EMBL/GenBank/DDBJ whole genome shotgun (WGS) entry which is preliminary data.</text>
</comment>
<keyword evidence="2" id="KW-0723">Serine/threonine-protein kinase</keyword>
<feature type="domain" description="Protein kinase" evidence="8">
    <location>
        <begin position="1"/>
        <end position="259"/>
    </location>
</feature>
<dbReference type="Proteomes" id="UP001149140">
    <property type="component" value="Unassembled WGS sequence"/>
</dbReference>
<keyword evidence="3" id="KW-0808">Transferase</keyword>
<dbReference type="CDD" id="cd14014">
    <property type="entry name" value="STKc_PknB_like"/>
    <property type="match status" value="1"/>
</dbReference>
<dbReference type="FunFam" id="1.10.510.10:FF:000021">
    <property type="entry name" value="Serine/threonine protein kinase"/>
    <property type="match status" value="1"/>
</dbReference>
<dbReference type="SMART" id="SM00220">
    <property type="entry name" value="S_TKc"/>
    <property type="match status" value="1"/>
</dbReference>
<proteinExistence type="predicted"/>
<dbReference type="GO" id="GO:0005524">
    <property type="term" value="F:ATP binding"/>
    <property type="evidence" value="ECO:0007669"/>
    <property type="project" value="UniProtKB-KW"/>
</dbReference>
<organism evidence="9 10">
    <name type="scientific">Solirubrobacter ginsenosidimutans</name>
    <dbReference type="NCBI Taxonomy" id="490573"/>
    <lineage>
        <taxon>Bacteria</taxon>
        <taxon>Bacillati</taxon>
        <taxon>Actinomycetota</taxon>
        <taxon>Thermoleophilia</taxon>
        <taxon>Solirubrobacterales</taxon>
        <taxon>Solirubrobacteraceae</taxon>
        <taxon>Solirubrobacter</taxon>
    </lineage>
</organism>